<dbReference type="OrthoDB" id="148346at2157"/>
<dbReference type="InterPro" id="IPR007318">
    <property type="entry name" value="Phopholipid_MeTrfase"/>
</dbReference>
<keyword evidence="3 5" id="KW-1133">Transmembrane helix</keyword>
<evidence type="ECO:0008006" key="8">
    <source>
        <dbReference type="Google" id="ProtNLM"/>
    </source>
</evidence>
<feature type="transmembrane region" description="Helical" evidence="5">
    <location>
        <begin position="125"/>
        <end position="158"/>
    </location>
</feature>
<dbReference type="RefSeq" id="WP_170093662.1">
    <property type="nucleotide sequence ID" value="NZ_WOYG01000001.1"/>
</dbReference>
<dbReference type="Gene3D" id="1.20.120.1630">
    <property type="match status" value="1"/>
</dbReference>
<feature type="transmembrane region" description="Helical" evidence="5">
    <location>
        <begin position="80"/>
        <end position="99"/>
    </location>
</feature>
<evidence type="ECO:0000256" key="3">
    <source>
        <dbReference type="ARBA" id="ARBA00022989"/>
    </source>
</evidence>
<gene>
    <name evidence="6" type="ORF">GOC74_08055</name>
</gene>
<organism evidence="6 7">
    <name type="scientific">Halomicrobium mukohataei</name>
    <dbReference type="NCBI Taxonomy" id="57705"/>
    <lineage>
        <taxon>Archaea</taxon>
        <taxon>Methanobacteriati</taxon>
        <taxon>Methanobacteriota</taxon>
        <taxon>Stenosarchaea group</taxon>
        <taxon>Halobacteria</taxon>
        <taxon>Halobacteriales</taxon>
        <taxon>Haloarculaceae</taxon>
        <taxon>Halomicrobium</taxon>
    </lineage>
</organism>
<comment type="subcellular location">
    <subcellularLocation>
        <location evidence="1">Endomembrane system</location>
        <topology evidence="1">Multi-pass membrane protein</topology>
    </subcellularLocation>
</comment>
<keyword evidence="2 5" id="KW-0812">Transmembrane</keyword>
<dbReference type="EMBL" id="WOYG01000001">
    <property type="protein sequence ID" value="NLV09881.1"/>
    <property type="molecule type" value="Genomic_DNA"/>
</dbReference>
<keyword evidence="4 5" id="KW-0472">Membrane</keyword>
<proteinExistence type="predicted"/>
<evidence type="ECO:0000256" key="2">
    <source>
        <dbReference type="ARBA" id="ARBA00022692"/>
    </source>
</evidence>
<feature type="transmembrane region" description="Helical" evidence="5">
    <location>
        <begin position="12"/>
        <end position="37"/>
    </location>
</feature>
<evidence type="ECO:0000313" key="7">
    <source>
        <dbReference type="Proteomes" id="UP000608662"/>
    </source>
</evidence>
<dbReference type="AlphaFoldDB" id="A0A847UFH4"/>
<sequence>MVVIQPFEWLVFGLGALAGAVNLTGVLASISGTVSYYPLGSRDWQYYTFWGLSHVLNGSLLVLGILQFDALGLPPWTRLLGGALLIAGFLVVLVATRALGVEQTRGMNEELQTEGVYRLSRNPQYVGYVLATIGFLLVTDAPLVVVLCGLYLALWVSFPFAEEPWLSEQYGDVYEQYVIDVPRFLGGETIARLWGDDYSNN</sequence>
<comment type="caution">
    <text evidence="6">The sequence shown here is derived from an EMBL/GenBank/DDBJ whole genome shotgun (WGS) entry which is preliminary data.</text>
</comment>
<dbReference type="GO" id="GO:0012505">
    <property type="term" value="C:endomembrane system"/>
    <property type="evidence" value="ECO:0007669"/>
    <property type="project" value="UniProtKB-SubCell"/>
</dbReference>
<reference evidence="6" key="1">
    <citation type="submission" date="2019-12" db="EMBL/GenBank/DDBJ databases">
        <title>Whole-genome sequence of Halomicrobium mukohataei pws1.</title>
        <authorList>
            <person name="Verma D.K."/>
            <person name="Gopal K."/>
            <person name="Prasad E.S."/>
        </authorList>
    </citation>
    <scope>NUCLEOTIDE SEQUENCE</scope>
    <source>
        <strain evidence="6">Pws1</strain>
    </source>
</reference>
<dbReference type="Pfam" id="PF04191">
    <property type="entry name" value="PEMT"/>
    <property type="match status" value="1"/>
</dbReference>
<dbReference type="Proteomes" id="UP000608662">
    <property type="component" value="Unassembled WGS sequence"/>
</dbReference>
<accession>A0A847UFH4</accession>
<evidence type="ECO:0000256" key="1">
    <source>
        <dbReference type="ARBA" id="ARBA00004127"/>
    </source>
</evidence>
<evidence type="ECO:0000313" key="6">
    <source>
        <dbReference type="EMBL" id="NLV09881.1"/>
    </source>
</evidence>
<name>A0A847UFH4_9EURY</name>
<evidence type="ECO:0000256" key="4">
    <source>
        <dbReference type="ARBA" id="ARBA00023136"/>
    </source>
</evidence>
<evidence type="ECO:0000256" key="5">
    <source>
        <dbReference type="SAM" id="Phobius"/>
    </source>
</evidence>
<feature type="transmembrane region" description="Helical" evidence="5">
    <location>
        <begin position="49"/>
        <end position="68"/>
    </location>
</feature>
<protein>
    <recommendedName>
        <fullName evidence="8">Isoprenylcysteine carboxylmethyltransferase family protein</fullName>
    </recommendedName>
</protein>